<evidence type="ECO:0000256" key="4">
    <source>
        <dbReference type="ARBA" id="ARBA00022622"/>
    </source>
</evidence>
<keyword evidence="7 12" id="KW-0472">Membrane</keyword>
<dbReference type="GO" id="GO:0045202">
    <property type="term" value="C:synapse"/>
    <property type="evidence" value="ECO:0007669"/>
    <property type="project" value="TreeGrafter"/>
</dbReference>
<dbReference type="GO" id="GO:0005886">
    <property type="term" value="C:plasma membrane"/>
    <property type="evidence" value="ECO:0007669"/>
    <property type="project" value="UniProtKB-SubCell"/>
</dbReference>
<dbReference type="GO" id="GO:0016477">
    <property type="term" value="P:cell migration"/>
    <property type="evidence" value="ECO:0007669"/>
    <property type="project" value="TreeGrafter"/>
</dbReference>
<feature type="signal peptide" evidence="13">
    <location>
        <begin position="1"/>
        <end position="23"/>
    </location>
</feature>
<evidence type="ECO:0000256" key="12">
    <source>
        <dbReference type="RuleBase" id="RU003519"/>
    </source>
</evidence>
<evidence type="ECO:0000313" key="15">
    <source>
        <dbReference type="Proteomes" id="UP000499080"/>
    </source>
</evidence>
<evidence type="ECO:0000256" key="13">
    <source>
        <dbReference type="SAM" id="SignalP"/>
    </source>
</evidence>
<keyword evidence="6 12" id="KW-0654">Proteoglycan</keyword>
<evidence type="ECO:0000256" key="2">
    <source>
        <dbReference type="ARBA" id="ARBA00010260"/>
    </source>
</evidence>
<evidence type="ECO:0000256" key="8">
    <source>
        <dbReference type="ARBA" id="ARBA00023180"/>
    </source>
</evidence>
<dbReference type="InterPro" id="IPR001863">
    <property type="entry name" value="Glypican"/>
</dbReference>
<dbReference type="OrthoDB" id="9428756at2759"/>
<feature type="chain" id="PRO_5021425494" evidence="13">
    <location>
        <begin position="24"/>
        <end position="123"/>
    </location>
</feature>
<accession>A0A4Y2AUZ8</accession>
<keyword evidence="4 12" id="KW-0336">GPI-anchor</keyword>
<keyword evidence="9 12" id="KW-0357">Heparan sulfate</keyword>
<dbReference type="GO" id="GO:0005576">
    <property type="term" value="C:extracellular region"/>
    <property type="evidence" value="ECO:0007669"/>
    <property type="project" value="TreeGrafter"/>
</dbReference>
<evidence type="ECO:0000256" key="3">
    <source>
        <dbReference type="ARBA" id="ARBA00022475"/>
    </source>
</evidence>
<gene>
    <name evidence="14" type="primary">Gpc1</name>
    <name evidence="14" type="ORF">AVEN_132600_1</name>
</gene>
<dbReference type="EMBL" id="BGPR01000034">
    <property type="protein sequence ID" value="GBL83670.1"/>
    <property type="molecule type" value="Genomic_DNA"/>
</dbReference>
<dbReference type="Pfam" id="PF01153">
    <property type="entry name" value="Glypican"/>
    <property type="match status" value="1"/>
</dbReference>
<dbReference type="GO" id="GO:0098552">
    <property type="term" value="C:side of membrane"/>
    <property type="evidence" value="ECO:0007669"/>
    <property type="project" value="UniProtKB-KW"/>
</dbReference>
<sequence length="123" mass="13896">MKLILCAFLCISLLLIKVAVVKALSCSNVKYAYTTKGFDDGDVPKSAISGEHLRICERGLTCCTEEMEHKLSTHSRAEFDKLLHNTIGELKDIFETHTHRFDGKYSLVYIICNSLKSRITARQ</sequence>
<dbReference type="GO" id="GO:0009966">
    <property type="term" value="P:regulation of signal transduction"/>
    <property type="evidence" value="ECO:0007669"/>
    <property type="project" value="InterPro"/>
</dbReference>
<protein>
    <submittedName>
        <fullName evidence="14">Glypican-1</fullName>
    </submittedName>
</protein>
<reference evidence="14 15" key="1">
    <citation type="journal article" date="2019" name="Sci. Rep.">
        <title>Orb-weaving spider Araneus ventricosus genome elucidates the spidroin gene catalogue.</title>
        <authorList>
            <person name="Kono N."/>
            <person name="Nakamura H."/>
            <person name="Ohtoshi R."/>
            <person name="Moran D.A.P."/>
            <person name="Shinohara A."/>
            <person name="Yoshida Y."/>
            <person name="Fujiwara M."/>
            <person name="Mori M."/>
            <person name="Tomita M."/>
            <person name="Arakawa K."/>
        </authorList>
    </citation>
    <scope>NUCLEOTIDE SEQUENCE [LARGE SCALE GENOMIC DNA]</scope>
</reference>
<dbReference type="Proteomes" id="UP000499080">
    <property type="component" value="Unassembled WGS sequence"/>
</dbReference>
<keyword evidence="10 12" id="KW-0449">Lipoprotein</keyword>
<evidence type="ECO:0000256" key="7">
    <source>
        <dbReference type="ARBA" id="ARBA00023136"/>
    </source>
</evidence>
<dbReference type="GO" id="GO:0009986">
    <property type="term" value="C:cell surface"/>
    <property type="evidence" value="ECO:0007669"/>
    <property type="project" value="TreeGrafter"/>
</dbReference>
<evidence type="ECO:0000256" key="6">
    <source>
        <dbReference type="ARBA" id="ARBA00022974"/>
    </source>
</evidence>
<dbReference type="PANTHER" id="PTHR10822:SF30">
    <property type="entry name" value="DALLY-LIKE, ISOFORM A"/>
    <property type="match status" value="1"/>
</dbReference>
<dbReference type="PANTHER" id="PTHR10822">
    <property type="entry name" value="GLYPICAN"/>
    <property type="match status" value="1"/>
</dbReference>
<dbReference type="GO" id="GO:1905475">
    <property type="term" value="P:regulation of protein localization to membrane"/>
    <property type="evidence" value="ECO:0007669"/>
    <property type="project" value="TreeGrafter"/>
</dbReference>
<evidence type="ECO:0000256" key="11">
    <source>
        <dbReference type="RuleBase" id="RU003518"/>
    </source>
</evidence>
<evidence type="ECO:0000256" key="9">
    <source>
        <dbReference type="ARBA" id="ARBA00023207"/>
    </source>
</evidence>
<comment type="subcellular location">
    <subcellularLocation>
        <location evidence="1 12">Cell membrane</location>
        <topology evidence="1 12">Lipid-anchor</topology>
        <topology evidence="1 12">GPI-anchor</topology>
    </subcellularLocation>
</comment>
<evidence type="ECO:0000256" key="5">
    <source>
        <dbReference type="ARBA" id="ARBA00022729"/>
    </source>
</evidence>
<comment type="caution">
    <text evidence="14">The sequence shown here is derived from an EMBL/GenBank/DDBJ whole genome shotgun (WGS) entry which is preliminary data.</text>
</comment>
<dbReference type="AlphaFoldDB" id="A0A4Y2AUZ8"/>
<organism evidence="14 15">
    <name type="scientific">Araneus ventricosus</name>
    <name type="common">Orbweaver spider</name>
    <name type="synonym">Epeira ventricosa</name>
    <dbReference type="NCBI Taxonomy" id="182803"/>
    <lineage>
        <taxon>Eukaryota</taxon>
        <taxon>Metazoa</taxon>
        <taxon>Ecdysozoa</taxon>
        <taxon>Arthropoda</taxon>
        <taxon>Chelicerata</taxon>
        <taxon>Arachnida</taxon>
        <taxon>Araneae</taxon>
        <taxon>Araneomorphae</taxon>
        <taxon>Entelegynae</taxon>
        <taxon>Araneoidea</taxon>
        <taxon>Araneidae</taxon>
        <taxon>Araneus</taxon>
    </lineage>
</organism>
<keyword evidence="3" id="KW-1003">Cell membrane</keyword>
<evidence type="ECO:0000313" key="14">
    <source>
        <dbReference type="EMBL" id="GBL83670.1"/>
    </source>
</evidence>
<evidence type="ECO:0000256" key="10">
    <source>
        <dbReference type="ARBA" id="ARBA00023288"/>
    </source>
</evidence>
<comment type="similarity">
    <text evidence="2 11">Belongs to the glypican family.</text>
</comment>
<keyword evidence="5 13" id="KW-0732">Signal</keyword>
<comment type="function">
    <text evidence="12">Cell surface proteoglycan.</text>
</comment>
<proteinExistence type="inferred from homology"/>
<keyword evidence="8" id="KW-0325">Glycoprotein</keyword>
<name>A0A4Y2AUZ8_ARAVE</name>
<evidence type="ECO:0000256" key="1">
    <source>
        <dbReference type="ARBA" id="ARBA00004609"/>
    </source>
</evidence>
<keyword evidence="15" id="KW-1185">Reference proteome</keyword>